<organism evidence="2 3">
    <name type="scientific">Protopolystoma xenopodis</name>
    <dbReference type="NCBI Taxonomy" id="117903"/>
    <lineage>
        <taxon>Eukaryota</taxon>
        <taxon>Metazoa</taxon>
        <taxon>Spiralia</taxon>
        <taxon>Lophotrochozoa</taxon>
        <taxon>Platyhelminthes</taxon>
        <taxon>Monogenea</taxon>
        <taxon>Polyopisthocotylea</taxon>
        <taxon>Polystomatidea</taxon>
        <taxon>Polystomatidae</taxon>
        <taxon>Protopolystoma</taxon>
    </lineage>
</organism>
<accession>A0A448X587</accession>
<name>A0A448X587_9PLAT</name>
<feature type="region of interest" description="Disordered" evidence="1">
    <location>
        <begin position="56"/>
        <end position="118"/>
    </location>
</feature>
<gene>
    <name evidence="2" type="ORF">PXEA_LOCUS21842</name>
</gene>
<reference evidence="2" key="1">
    <citation type="submission" date="2018-11" db="EMBL/GenBank/DDBJ databases">
        <authorList>
            <consortium name="Pathogen Informatics"/>
        </authorList>
    </citation>
    <scope>NUCLEOTIDE SEQUENCE</scope>
</reference>
<dbReference type="Proteomes" id="UP000784294">
    <property type="component" value="Unassembled WGS sequence"/>
</dbReference>
<dbReference type="AlphaFoldDB" id="A0A448X587"/>
<evidence type="ECO:0000313" key="3">
    <source>
        <dbReference type="Proteomes" id="UP000784294"/>
    </source>
</evidence>
<comment type="caution">
    <text evidence="2">The sequence shown here is derived from an EMBL/GenBank/DDBJ whole genome shotgun (WGS) entry which is preliminary data.</text>
</comment>
<evidence type="ECO:0000256" key="1">
    <source>
        <dbReference type="SAM" id="MobiDB-lite"/>
    </source>
</evidence>
<sequence length="249" mass="27071">MPPLSPSLICPLDCLFKLTLSSAEALSPFRRRPTNVSVRPAQAEAKHALFSSHGLYVSSRRHGDSGRTLESRPDVTDKRQAPQPLVPSPVGQRQCSLKPTNQDWPPRPGPDTGTVARPPSRLTAVCAQPFQPAPVSPASHLLRLSQSSRNASPPLVTTRHADTLGNTRTQAHTNTQQQHTNACVQMHTVTRCTQKNRSRVSSVGLDDSAYPSRVPDRCTRRRGSSVCNHTGVISSWATMCMHAYGFAAA</sequence>
<protein>
    <submittedName>
        <fullName evidence="2">Uncharacterized protein</fullName>
    </submittedName>
</protein>
<dbReference type="EMBL" id="CAAALY010094824">
    <property type="protein sequence ID" value="VEL28402.1"/>
    <property type="molecule type" value="Genomic_DNA"/>
</dbReference>
<feature type="compositionally biased region" description="Basic and acidic residues" evidence="1">
    <location>
        <begin position="61"/>
        <end position="80"/>
    </location>
</feature>
<keyword evidence="3" id="KW-1185">Reference proteome</keyword>
<evidence type="ECO:0000313" key="2">
    <source>
        <dbReference type="EMBL" id="VEL28402.1"/>
    </source>
</evidence>
<proteinExistence type="predicted"/>
<feature type="compositionally biased region" description="Polar residues" evidence="1">
    <location>
        <begin position="91"/>
        <end position="103"/>
    </location>
</feature>